<dbReference type="OrthoDB" id="3831118at2"/>
<evidence type="ECO:0000313" key="1">
    <source>
        <dbReference type="EMBL" id="REF35459.1"/>
    </source>
</evidence>
<evidence type="ECO:0008006" key="3">
    <source>
        <dbReference type="Google" id="ProtNLM"/>
    </source>
</evidence>
<sequence>MNFYEAVTRAYEEMDPSLIEAVVLPNSGAGGGYIEEIRELKRKGHRLVPPPKFTVSEFAWLQDASNATEVVTFRLDAPAGKEVDREGRTVEEYPAGGAEGRITFVREGDRWLVASQRFGS</sequence>
<accession>A0A3D9V1W9</accession>
<name>A0A3D9V1W9_THECX</name>
<dbReference type="RefSeq" id="WP_147304590.1">
    <property type="nucleotide sequence ID" value="NZ_QTUC01000001.1"/>
</dbReference>
<reference evidence="1 2" key="1">
    <citation type="submission" date="2018-08" db="EMBL/GenBank/DDBJ databases">
        <title>Sequencing the genomes of 1000 actinobacteria strains.</title>
        <authorList>
            <person name="Klenk H.-P."/>
        </authorList>
    </citation>
    <scope>NUCLEOTIDE SEQUENCE [LARGE SCALE GENOMIC DNA]</scope>
    <source>
        <strain evidence="1 2">DSM 22891</strain>
    </source>
</reference>
<protein>
    <recommendedName>
        <fullName evidence="3">SnoaL-like protein</fullName>
    </recommendedName>
</protein>
<keyword evidence="2" id="KW-1185">Reference proteome</keyword>
<proteinExistence type="predicted"/>
<dbReference type="EMBL" id="QTUC01000001">
    <property type="protein sequence ID" value="REF35459.1"/>
    <property type="molecule type" value="Genomic_DNA"/>
</dbReference>
<evidence type="ECO:0000313" key="2">
    <source>
        <dbReference type="Proteomes" id="UP000256485"/>
    </source>
</evidence>
<comment type="caution">
    <text evidence="1">The sequence shown here is derived from an EMBL/GenBank/DDBJ whole genome shotgun (WGS) entry which is preliminary data.</text>
</comment>
<gene>
    <name evidence="1" type="ORF">DFJ64_0839</name>
</gene>
<dbReference type="AlphaFoldDB" id="A0A3D9V1W9"/>
<dbReference type="Proteomes" id="UP000256485">
    <property type="component" value="Unassembled WGS sequence"/>
</dbReference>
<organism evidence="1 2">
    <name type="scientific">Thermasporomyces composti</name>
    <dbReference type="NCBI Taxonomy" id="696763"/>
    <lineage>
        <taxon>Bacteria</taxon>
        <taxon>Bacillati</taxon>
        <taxon>Actinomycetota</taxon>
        <taxon>Actinomycetes</taxon>
        <taxon>Propionibacteriales</taxon>
        <taxon>Nocardioidaceae</taxon>
        <taxon>Thermasporomyces</taxon>
    </lineage>
</organism>